<reference evidence="6 7" key="1">
    <citation type="submission" date="2016-11" db="EMBL/GenBank/DDBJ databases">
        <authorList>
            <person name="Varghese N."/>
            <person name="Submissions S."/>
        </authorList>
    </citation>
    <scope>NUCLEOTIDE SEQUENCE [LARGE SCALE GENOMIC DNA]</scope>
    <source>
        <strain evidence="6 7">DSM 15287</strain>
    </source>
</reference>
<dbReference type="OrthoDB" id="9814427at2"/>
<dbReference type="GO" id="GO:0030246">
    <property type="term" value="F:carbohydrate binding"/>
    <property type="evidence" value="ECO:0007669"/>
    <property type="project" value="UniProtKB-ARBA"/>
</dbReference>
<sequence length="362" mass="38138">MGKKFKLLAALSLVLMLMAQLLTGCGSTGTKDAATADKKQIKVGFAQKTLENEFQKALADGVVKAGEAKGWKVTVLDAKNSIENEQKNMETFVAQKYDLIFINVVDTKAATESINAAVKAGIPVIGIDSHVDEAANVVTGVSAPDLANGRVVGLFAAKQYDKSEMISAALLSGNKGNPGGQARRKGLFAGIIEGRTGCTEKEAWALADKFEQELTDNGKAVNNEAKFAVVTQGWGNWTVNGGLPAMEDILVANSKINCVLGENDSMLIGAKQAIDNRSLTGIKIFAAADAMKGALELIKGGSAYQATGLNNPKLVGAKGIDIAEKVLVEHVDPKSFGKTVTTDPVCVTAENVDKFYDPNAIF</sequence>
<evidence type="ECO:0000256" key="2">
    <source>
        <dbReference type="ARBA" id="ARBA00007639"/>
    </source>
</evidence>
<dbReference type="AlphaFoldDB" id="A0A1M6I100"/>
<evidence type="ECO:0000313" key="6">
    <source>
        <dbReference type="EMBL" id="SHJ28101.1"/>
    </source>
</evidence>
<dbReference type="InterPro" id="IPR025997">
    <property type="entry name" value="SBP_2_dom"/>
</dbReference>
<feature type="domain" description="Periplasmic binding protein" evidence="5">
    <location>
        <begin position="43"/>
        <end position="327"/>
    </location>
</feature>
<evidence type="ECO:0000256" key="1">
    <source>
        <dbReference type="ARBA" id="ARBA00004196"/>
    </source>
</evidence>
<dbReference type="PANTHER" id="PTHR46847">
    <property type="entry name" value="D-ALLOSE-BINDING PERIPLASMIC PROTEIN-RELATED"/>
    <property type="match status" value="1"/>
</dbReference>
<evidence type="ECO:0000256" key="3">
    <source>
        <dbReference type="ARBA" id="ARBA00022729"/>
    </source>
</evidence>
<keyword evidence="7" id="KW-1185">Reference proteome</keyword>
<evidence type="ECO:0000259" key="5">
    <source>
        <dbReference type="Pfam" id="PF13407"/>
    </source>
</evidence>
<dbReference type="InterPro" id="IPR028082">
    <property type="entry name" value="Peripla_BP_I"/>
</dbReference>
<dbReference type="GO" id="GO:0030313">
    <property type="term" value="C:cell envelope"/>
    <property type="evidence" value="ECO:0007669"/>
    <property type="project" value="UniProtKB-SubCell"/>
</dbReference>
<keyword evidence="3 4" id="KW-0732">Signal</keyword>
<comment type="subcellular location">
    <subcellularLocation>
        <location evidence="1">Cell envelope</location>
    </subcellularLocation>
</comment>
<dbReference type="Gene3D" id="3.40.50.2300">
    <property type="match status" value="2"/>
</dbReference>
<dbReference type="PANTHER" id="PTHR46847:SF1">
    <property type="entry name" value="D-ALLOSE-BINDING PERIPLASMIC PROTEIN-RELATED"/>
    <property type="match status" value="1"/>
</dbReference>
<dbReference type="Proteomes" id="UP000322917">
    <property type="component" value="Unassembled WGS sequence"/>
</dbReference>
<name>A0A1M6I100_9FIRM</name>
<organism evidence="6 7">
    <name type="scientific">Propionispora hippei DSM 15287</name>
    <dbReference type="NCBI Taxonomy" id="1123003"/>
    <lineage>
        <taxon>Bacteria</taxon>
        <taxon>Bacillati</taxon>
        <taxon>Bacillota</taxon>
        <taxon>Negativicutes</taxon>
        <taxon>Selenomonadales</taxon>
        <taxon>Sporomusaceae</taxon>
        <taxon>Propionispora</taxon>
    </lineage>
</organism>
<proteinExistence type="inferred from homology"/>
<feature type="signal peptide" evidence="4">
    <location>
        <begin position="1"/>
        <end position="19"/>
    </location>
</feature>
<gene>
    <name evidence="6" type="ORF">SAMN02745170_02161</name>
</gene>
<evidence type="ECO:0000313" key="7">
    <source>
        <dbReference type="Proteomes" id="UP000322917"/>
    </source>
</evidence>
<accession>A0A1M6I100</accession>
<protein>
    <submittedName>
        <fullName evidence="6">Ribose transport system substrate-binding protein</fullName>
    </submittedName>
</protein>
<feature type="chain" id="PRO_5039493936" evidence="4">
    <location>
        <begin position="20"/>
        <end position="362"/>
    </location>
</feature>
<dbReference type="Pfam" id="PF13407">
    <property type="entry name" value="Peripla_BP_4"/>
    <property type="match status" value="1"/>
</dbReference>
<evidence type="ECO:0000256" key="4">
    <source>
        <dbReference type="SAM" id="SignalP"/>
    </source>
</evidence>
<dbReference type="PROSITE" id="PS51257">
    <property type="entry name" value="PROKAR_LIPOPROTEIN"/>
    <property type="match status" value="1"/>
</dbReference>
<dbReference type="SUPFAM" id="SSF53822">
    <property type="entry name" value="Periplasmic binding protein-like I"/>
    <property type="match status" value="1"/>
</dbReference>
<dbReference type="EMBL" id="FQZD01000015">
    <property type="protein sequence ID" value="SHJ28101.1"/>
    <property type="molecule type" value="Genomic_DNA"/>
</dbReference>
<comment type="similarity">
    <text evidence="2">Belongs to the bacterial solute-binding protein 2 family.</text>
</comment>
<dbReference type="RefSeq" id="WP_149734904.1">
    <property type="nucleotide sequence ID" value="NZ_FQZD01000015.1"/>
</dbReference>